<evidence type="ECO:0000256" key="2">
    <source>
        <dbReference type="ARBA" id="ARBA00006434"/>
    </source>
</evidence>
<protein>
    <submittedName>
        <fullName evidence="12">Sodium-dependent multivitamin transporter</fullName>
    </submittedName>
</protein>
<dbReference type="InterPro" id="IPR051163">
    <property type="entry name" value="Sodium:Solute_Symporter_SSF"/>
</dbReference>
<dbReference type="PROSITE" id="PS50283">
    <property type="entry name" value="NA_SOLUT_SYMP_3"/>
    <property type="match status" value="1"/>
</dbReference>
<dbReference type="Proteomes" id="UP001054945">
    <property type="component" value="Unassembled WGS sequence"/>
</dbReference>
<comment type="caution">
    <text evidence="12">The sequence shown here is derived from an EMBL/GenBank/DDBJ whole genome shotgun (WGS) entry which is preliminary data.</text>
</comment>
<name>A0AAV4Q1D3_CAEEX</name>
<feature type="transmembrane region" description="Helical" evidence="11">
    <location>
        <begin position="37"/>
        <end position="56"/>
    </location>
</feature>
<keyword evidence="10" id="KW-0739">Sodium transport</keyword>
<evidence type="ECO:0000256" key="6">
    <source>
        <dbReference type="ARBA" id="ARBA00022989"/>
    </source>
</evidence>
<evidence type="ECO:0000256" key="4">
    <source>
        <dbReference type="ARBA" id="ARBA00022475"/>
    </source>
</evidence>
<keyword evidence="9 11" id="KW-0472">Membrane</keyword>
<dbReference type="GO" id="GO:0015293">
    <property type="term" value="F:symporter activity"/>
    <property type="evidence" value="ECO:0007669"/>
    <property type="project" value="TreeGrafter"/>
</dbReference>
<dbReference type="InterPro" id="IPR001734">
    <property type="entry name" value="Na/solute_symporter"/>
</dbReference>
<keyword evidence="8" id="KW-0406">Ion transport</keyword>
<evidence type="ECO:0000256" key="8">
    <source>
        <dbReference type="ARBA" id="ARBA00023065"/>
    </source>
</evidence>
<evidence type="ECO:0000313" key="13">
    <source>
        <dbReference type="Proteomes" id="UP001054945"/>
    </source>
</evidence>
<evidence type="ECO:0000256" key="3">
    <source>
        <dbReference type="ARBA" id="ARBA00022448"/>
    </source>
</evidence>
<keyword evidence="4" id="KW-1003">Cell membrane</keyword>
<feature type="transmembrane region" description="Helical" evidence="11">
    <location>
        <begin position="7"/>
        <end position="25"/>
    </location>
</feature>
<dbReference type="PANTHER" id="PTHR42985:SF40">
    <property type="entry name" value="LD47995P-RELATED"/>
    <property type="match status" value="1"/>
</dbReference>
<dbReference type="Gene3D" id="1.20.1730.10">
    <property type="entry name" value="Sodium/glucose cotransporter"/>
    <property type="match status" value="1"/>
</dbReference>
<gene>
    <name evidence="12" type="primary">CG32669_11</name>
    <name evidence="12" type="ORF">CEXT_463801</name>
</gene>
<proteinExistence type="inferred from homology"/>
<comment type="subcellular location">
    <subcellularLocation>
        <location evidence="1">Cell membrane</location>
        <topology evidence="1">Multi-pass membrane protein</topology>
    </subcellularLocation>
</comment>
<evidence type="ECO:0000313" key="12">
    <source>
        <dbReference type="EMBL" id="GIY03240.1"/>
    </source>
</evidence>
<keyword evidence="7" id="KW-0915">Sodium</keyword>
<accession>A0AAV4Q1D3</accession>
<evidence type="ECO:0000256" key="11">
    <source>
        <dbReference type="SAM" id="Phobius"/>
    </source>
</evidence>
<dbReference type="AlphaFoldDB" id="A0AAV4Q1D3"/>
<organism evidence="12 13">
    <name type="scientific">Caerostris extrusa</name>
    <name type="common">Bark spider</name>
    <name type="synonym">Caerostris bankana</name>
    <dbReference type="NCBI Taxonomy" id="172846"/>
    <lineage>
        <taxon>Eukaryota</taxon>
        <taxon>Metazoa</taxon>
        <taxon>Ecdysozoa</taxon>
        <taxon>Arthropoda</taxon>
        <taxon>Chelicerata</taxon>
        <taxon>Arachnida</taxon>
        <taxon>Araneae</taxon>
        <taxon>Araneomorphae</taxon>
        <taxon>Entelegynae</taxon>
        <taxon>Araneoidea</taxon>
        <taxon>Araneidae</taxon>
        <taxon>Caerostris</taxon>
    </lineage>
</organism>
<dbReference type="GO" id="GO:0005886">
    <property type="term" value="C:plasma membrane"/>
    <property type="evidence" value="ECO:0007669"/>
    <property type="project" value="UniProtKB-SubCell"/>
</dbReference>
<comment type="similarity">
    <text evidence="2">Belongs to the sodium:solute symporter (SSF) (TC 2.A.21) family.</text>
</comment>
<reference evidence="12 13" key="1">
    <citation type="submission" date="2021-06" db="EMBL/GenBank/DDBJ databases">
        <title>Caerostris extrusa draft genome.</title>
        <authorList>
            <person name="Kono N."/>
            <person name="Arakawa K."/>
        </authorList>
    </citation>
    <scope>NUCLEOTIDE SEQUENCE [LARGE SCALE GENOMIC DNA]</scope>
</reference>
<dbReference type="PANTHER" id="PTHR42985">
    <property type="entry name" value="SODIUM-COUPLED MONOCARBOXYLATE TRANSPORTER"/>
    <property type="match status" value="1"/>
</dbReference>
<sequence>MEINRSFLVQALFYGVLSLVLTYLVSSFGNVLQASTIVYGFVAGPTLGVFLLGVLTARTNEKGAVIGLTASLLLTAWISFGSSSTNTGHSQLPVSTAGCPSNNNFTTTTTASPLTTLGPPVEDRLPETCGYPVNEKTDEAAKSFCPYKYHLTTQINEECNRVF</sequence>
<feature type="transmembrane region" description="Helical" evidence="11">
    <location>
        <begin position="63"/>
        <end position="80"/>
    </location>
</feature>
<evidence type="ECO:0000256" key="5">
    <source>
        <dbReference type="ARBA" id="ARBA00022692"/>
    </source>
</evidence>
<keyword evidence="13" id="KW-1185">Reference proteome</keyword>
<keyword evidence="5 11" id="KW-0812">Transmembrane</keyword>
<evidence type="ECO:0000256" key="9">
    <source>
        <dbReference type="ARBA" id="ARBA00023136"/>
    </source>
</evidence>
<dbReference type="GO" id="GO:0006814">
    <property type="term" value="P:sodium ion transport"/>
    <property type="evidence" value="ECO:0007669"/>
    <property type="project" value="UniProtKB-KW"/>
</dbReference>
<keyword evidence="3" id="KW-0813">Transport</keyword>
<keyword evidence="6 11" id="KW-1133">Transmembrane helix</keyword>
<dbReference type="InterPro" id="IPR038377">
    <property type="entry name" value="Na/Glc_symporter_sf"/>
</dbReference>
<dbReference type="EMBL" id="BPLR01005558">
    <property type="protein sequence ID" value="GIY03240.1"/>
    <property type="molecule type" value="Genomic_DNA"/>
</dbReference>
<evidence type="ECO:0000256" key="10">
    <source>
        <dbReference type="ARBA" id="ARBA00023201"/>
    </source>
</evidence>
<evidence type="ECO:0000256" key="7">
    <source>
        <dbReference type="ARBA" id="ARBA00023053"/>
    </source>
</evidence>
<evidence type="ECO:0000256" key="1">
    <source>
        <dbReference type="ARBA" id="ARBA00004651"/>
    </source>
</evidence>